<feature type="region of interest" description="Disordered" evidence="1">
    <location>
        <begin position="423"/>
        <end position="456"/>
    </location>
</feature>
<keyword evidence="4" id="KW-1185">Reference proteome</keyword>
<accession>A0ABN2X8I9</accession>
<dbReference type="Pfam" id="PF13676">
    <property type="entry name" value="TIR_2"/>
    <property type="match status" value="1"/>
</dbReference>
<organism evidence="3 4">
    <name type="scientific">Streptomyces synnematoformans</name>
    <dbReference type="NCBI Taxonomy" id="415721"/>
    <lineage>
        <taxon>Bacteria</taxon>
        <taxon>Bacillati</taxon>
        <taxon>Actinomycetota</taxon>
        <taxon>Actinomycetes</taxon>
        <taxon>Kitasatosporales</taxon>
        <taxon>Streptomycetaceae</taxon>
        <taxon>Streptomyces</taxon>
    </lineage>
</organism>
<dbReference type="Gene3D" id="3.40.50.10140">
    <property type="entry name" value="Toll/interleukin-1 receptor homology (TIR) domain"/>
    <property type="match status" value="1"/>
</dbReference>
<evidence type="ECO:0000313" key="4">
    <source>
        <dbReference type="Proteomes" id="UP001500443"/>
    </source>
</evidence>
<dbReference type="EMBL" id="BAAAPF010000002">
    <property type="protein sequence ID" value="GAA2107207.1"/>
    <property type="molecule type" value="Genomic_DNA"/>
</dbReference>
<dbReference type="InterPro" id="IPR000157">
    <property type="entry name" value="TIR_dom"/>
</dbReference>
<sequence length="456" mass="50409">METAWWERAADNQPYFFLSYAHMPRWEQGGGDPDHWVHVLYKDLCENIMHLTDLPAGAPAGFMDRELRSGEGWSEKLAENLATCRVFIPLFSPRYFASEMCGRELFAFNQRLVDARTTGLGAIPAIVPVLWTRVDYSQLPESVGHLHIDNSAFGGAHASGGTPANEGVAGGGEGLYRLIKLNRRRDEYQETVLQLAEHIVRVAQDSPLPPGTPRDYDATPSAFKPRGQGTRRIHLTVAAPTRGTLPEHRDVRPYGERAQDWNPYHSEATRPLSAHAAELIRSLDYRVTVSSLDEADASLGAEREAGVEGTPDGDAGPDQPHLLIVDRWVATAEKHCDELKRLDGHARSWMNVVVPWNHADIQCHSAEGVELCQVLENLMPRLLDRGRRTPWHRAVDGVPTLKEFTDLLPAVVAHAAGQFLRHAHAHPPSGPHVPRPRLLGPAPPADAQGPHEGGEE</sequence>
<feature type="domain" description="TIR" evidence="2">
    <location>
        <begin position="17"/>
        <end position="132"/>
    </location>
</feature>
<dbReference type="InterPro" id="IPR047603">
    <property type="entry name" value="FxsC_N"/>
</dbReference>
<dbReference type="Proteomes" id="UP001500443">
    <property type="component" value="Unassembled WGS sequence"/>
</dbReference>
<comment type="caution">
    <text evidence="3">The sequence shown here is derived from an EMBL/GenBank/DDBJ whole genome shotgun (WGS) entry which is preliminary data.</text>
</comment>
<dbReference type="InterPro" id="IPR035897">
    <property type="entry name" value="Toll_tir_struct_dom_sf"/>
</dbReference>
<reference evidence="3 4" key="1">
    <citation type="journal article" date="2019" name="Int. J. Syst. Evol. Microbiol.">
        <title>The Global Catalogue of Microorganisms (GCM) 10K type strain sequencing project: providing services to taxonomists for standard genome sequencing and annotation.</title>
        <authorList>
            <consortium name="The Broad Institute Genomics Platform"/>
            <consortium name="The Broad Institute Genome Sequencing Center for Infectious Disease"/>
            <person name="Wu L."/>
            <person name="Ma J."/>
        </authorList>
    </citation>
    <scope>NUCLEOTIDE SEQUENCE [LARGE SCALE GENOMIC DNA]</scope>
    <source>
        <strain evidence="3 4">JCM 15481</strain>
    </source>
</reference>
<dbReference type="SUPFAM" id="SSF52200">
    <property type="entry name" value="Toll/Interleukin receptor TIR domain"/>
    <property type="match status" value="1"/>
</dbReference>
<dbReference type="InterPro" id="IPR026367">
    <property type="entry name" value="FxsC_C"/>
</dbReference>
<dbReference type="NCBIfam" id="TIGR04276">
    <property type="entry name" value="FxsC_Cterm"/>
    <property type="match status" value="1"/>
</dbReference>
<evidence type="ECO:0000256" key="1">
    <source>
        <dbReference type="SAM" id="MobiDB-lite"/>
    </source>
</evidence>
<name>A0ABN2X8I9_9ACTN</name>
<dbReference type="RefSeq" id="WP_344286817.1">
    <property type="nucleotide sequence ID" value="NZ_BAAAPF010000002.1"/>
</dbReference>
<gene>
    <name evidence="3" type="ORF">GCM10009802_02080</name>
</gene>
<evidence type="ECO:0000259" key="2">
    <source>
        <dbReference type="Pfam" id="PF13676"/>
    </source>
</evidence>
<dbReference type="NCBIfam" id="NF040588">
    <property type="entry name" value="FxsC_Nterm"/>
    <property type="match status" value="1"/>
</dbReference>
<proteinExistence type="predicted"/>
<protein>
    <recommendedName>
        <fullName evidence="2">TIR domain-containing protein</fullName>
    </recommendedName>
</protein>
<feature type="region of interest" description="Disordered" evidence="1">
    <location>
        <begin position="204"/>
        <end position="227"/>
    </location>
</feature>
<evidence type="ECO:0000313" key="3">
    <source>
        <dbReference type="EMBL" id="GAA2107207.1"/>
    </source>
</evidence>
<feature type="region of interest" description="Disordered" evidence="1">
    <location>
        <begin position="299"/>
        <end position="319"/>
    </location>
</feature>